<dbReference type="Gene3D" id="1.10.1200.10">
    <property type="entry name" value="ACP-like"/>
    <property type="match status" value="1"/>
</dbReference>
<dbReference type="PROSITE" id="PS52004">
    <property type="entry name" value="KS3_2"/>
    <property type="match status" value="1"/>
</dbReference>
<dbReference type="InterPro" id="IPR009081">
    <property type="entry name" value="PP-bd_ACP"/>
</dbReference>
<dbReference type="PANTHER" id="PTHR43775:SF51">
    <property type="entry name" value="INACTIVE PHENOLPHTHIOCEROL SYNTHESIS POLYKETIDE SYNTHASE TYPE I PKS1-RELATED"/>
    <property type="match status" value="1"/>
</dbReference>
<feature type="domain" description="Ketosynthase family 3 (KS3)" evidence="9">
    <location>
        <begin position="34"/>
        <end position="459"/>
    </location>
</feature>
<sequence length="2588" mass="275434">MSGIEEKLRDYVKQLTLDLQQSHQRLRKAEERWREPIAIVAMGCRYPGGVRAPEDLWRLLREERDVIAGFPDNRGWPLDVYDPDPEAAGKTYAREGGFLYDADLFDPAFFGISPREALAVDPQQRLLLETSWETFERAGIDPLTLQGSQTGVFVSVIYNDYGTRLLHVPDDLEGYVGMGSSASVASGRIAYTFGLHGPTVTIDTACSSSLVAIHLACQALRQGECSLALAGGSTVMATPGVFIAFSRQRGLARDGRCKSFSAEANGAGWGEGAGMLLLERLSDAKRNGHPILAVLRGSAVNQDGKSQGLAAPNGPAQERVIRQALDGARLAPEDVDAVEAHGTGTKLGDPIEAQALLATYGRSHSADRPLWLGSLKSNLGHTQAAAGVAGVIKMVLALRHGLLPKTLHAANPSPHIDWSSGDVRLLNDAIPWSEGGRPRRAGVSSFGASGTNAHVILEEAPRDAEAEAEAERPSVPALPFLLSAKNEGALRAQADRLREHLVAHPDLAPVDVAYSLATTRSQLDHRAAFVARDRAELLGALEAFAQGLPAEAAVVGQRTAEGKLVFVFPGQGSQWLGMARALLETSPVFRQQIEACERAFAPYVGAPLAAVLRSDAEGTGGASLDRIDVVQPALFAVMVSLAALWRSVGVQPDAVVGHSQGEVAAAYVAGALSLDDAARIVAVRSRALARFAGQGAMAAVELPLAALEPHLARFGRRLSVAAINSPSATTVSGEPDAVDELLRALEAEQIFALKLRVDVASHCAQIEGMREQLLQELRGIEPRESQVPLYSTVRGEKLAGAELGAAYWYENLLQPVRFADTTQALLGDAHRFFVEVSPHPVLMLPLEETLEASGLPAAVVGSLWQDEGDFARFLSSLGELHARGHAVDWRAFFEPLQARRVDLPTYAFQRERFWLDAPRAQRADLAGAGLAPADHPLLGAAVALAESDGHLFTGRLSLADHPWLAGHAVFGTVLVPGTMFLELALVAAHRVGLEDVDELTLEAPLALLAEGATLVQVSVSAPDEAGRRALHVYARAEGAPHGAPWTRHASGKLAPAAARAKAAPFDFELRAWPPPGATAVATGDLYARLAEAGVTYGGAFRGLRAAWTRGEALFAEVELPEPFAREAGRFALHPALLDAALHALTLGGPDDAAGLTLPFAWDGVSLRAVGASTLRVRFDRGGASGAPSLALADASGEPLARVEAFTRRPVSREQLRGALEERDRALLQVEWTALPSAASAADPAAPAARSRAPAPRRAERWALLGVEDANLSPALQASGARPERYADLAALEGALDAGAALPDVVVAAFVSPARPPSAVAPGAPARAGGADLISAAHRATAQALAFLQAWLADERLAACRLVVLTRHAVATRADEDVSDLAHAAVWGLVRAAQAENPQHPLFLVDIDDAEASRRALRSVSEALDAAEPQLALRRGSRLVARLARLSPDARRADAGPAPRPMNPEGTVLITGGTGTLGSLVARHLVRARGVKHLLLTSRQGPAAPGADALARDLESAGARVTVAACDASDRHAVEALLRSVPREHPLTAVIHTAGVLDDGVLGALSPERLRPVLCAKLDAAVHLHELTASLDISTFVLFSSLAGVLGGPGQANYAAANAFLDAFAHHRAARGLPALSVDWGSWADKTGLTAHLSDADLRRMERGGLRPLSAAEGLALLDAALARPEAALVAARFDPAALKAQADRLPPLFRGLVRARRAHAVATNTTAASSAKDRLLALPAPDRERAMLDLVRTHAAPVLGLASPGGLDAHRPLQELGLDSLMALELRNRLSAATGLRLPVTLLLEFPTIEKASRKLLELLGEAQGPDPGAASAPDEGSVARAASLEGGEQAMVATAKELWQLGEGDLGSTLLTLSSRIRQVREAKTGASAPRASSPVRLSEGDGTLPALLCLPPIPSVSTVIAYAPFASSLAGRCDVWALSYPGYGPDEALPADRAALLQALTDDVLQAAAGAPFALVALSSGGWVAHTLASHLESIGVPPAAVVLIDTYVAGDITPGIATTFLDIWVKSFAHVPRTDDELTAYGWYMELFDRWTPTPIRAPTLFVRSTDPVPGTEGEQTAAGNDWRPSWKQPHTLVDVPGDHFNILSEHATSTAQSIHDWLVALPKGADDGAAVAAAHPSPDRDQRPARRAKRGAPKTGENRAYLFYRPRDFTLYLFSLLLVAVFGWYALPSSSAWMFLVAGLLCMGVTFVLKHGVELDLSAFAEIARGLARYPGQLLSRLWLARRRHVARVALFGGVLAAESMLAHRLGTGSFWLRPFPFLPVVLGYFGVLTAFRTAIFVAHLRRPAHVRAILEGSDWSRELKGVDVRIHTVQAYVAGLITHACALLPGILFWQLTGPTYFREAALLVGSFLFVAPWWAARERMRRTGTPFSVGALLLNAFILVPTDEIDAPLYRDHQRSHASRFEFTVLHGHHHDSMPTALIGGPGQGFGEALHEALSTLLFLQGTIFSLTFLTLSYVFDMVAHQYIPGVFPYSKFVVGAQIHHVVHHYGSVKPLGLSGPPYKRDVDTGYSPDNRRVRWFLDVARRYEHLDGALYARFPKLPGAPSPTRPTGVEPPSRAEASPST</sequence>
<dbReference type="FunFam" id="3.40.366.10:FF:000002">
    <property type="entry name" value="Probable polyketide synthase 2"/>
    <property type="match status" value="1"/>
</dbReference>
<feature type="region of interest" description="N-terminal hotdog fold" evidence="5">
    <location>
        <begin position="935"/>
        <end position="1060"/>
    </location>
</feature>
<keyword evidence="7" id="KW-1133">Transmembrane helix</keyword>
<reference evidence="11 12" key="1">
    <citation type="submission" date="2015-09" db="EMBL/GenBank/DDBJ databases">
        <title>Sorangium comparison.</title>
        <authorList>
            <person name="Zaburannyi N."/>
            <person name="Bunk B."/>
            <person name="Overmann J."/>
            <person name="Mueller R."/>
        </authorList>
    </citation>
    <scope>NUCLEOTIDE SEQUENCE [LARGE SCALE GENOMIC DNA]</scope>
    <source>
        <strain evidence="11 12">So ce26</strain>
    </source>
</reference>
<dbReference type="InterPro" id="IPR016036">
    <property type="entry name" value="Malonyl_transacylase_ACP-bd"/>
</dbReference>
<dbReference type="InterPro" id="IPR055123">
    <property type="entry name" value="SpnB-like_Rossmann"/>
</dbReference>
<dbReference type="SUPFAM" id="SSF47336">
    <property type="entry name" value="ACP-like"/>
    <property type="match status" value="1"/>
</dbReference>
<comment type="function">
    <text evidence="4">Involved in production of the polyketide antibiotic thailandamide.</text>
</comment>
<feature type="transmembrane region" description="Helical" evidence="7">
    <location>
        <begin position="2459"/>
        <end position="2482"/>
    </location>
</feature>
<dbReference type="PROSITE" id="PS00606">
    <property type="entry name" value="KS3_1"/>
    <property type="match status" value="1"/>
</dbReference>
<feature type="region of interest" description="Disordered" evidence="6">
    <location>
        <begin position="2563"/>
        <end position="2588"/>
    </location>
</feature>
<feature type="transmembrane region" description="Helical" evidence="7">
    <location>
        <begin position="2173"/>
        <end position="2190"/>
    </location>
</feature>
<gene>
    <name evidence="11" type="ORF">SOCE26_050720</name>
</gene>
<dbReference type="SMART" id="SM00827">
    <property type="entry name" value="PKS_AT"/>
    <property type="match status" value="1"/>
</dbReference>
<dbReference type="Pfam" id="PF00698">
    <property type="entry name" value="Acyl_transf_1"/>
    <property type="match status" value="1"/>
</dbReference>
<evidence type="ECO:0000256" key="2">
    <source>
        <dbReference type="ARBA" id="ARBA00022553"/>
    </source>
</evidence>
<dbReference type="Gene3D" id="3.40.50.720">
    <property type="entry name" value="NAD(P)-binding Rossmann-like Domain"/>
    <property type="match status" value="1"/>
</dbReference>
<dbReference type="CDD" id="cd08956">
    <property type="entry name" value="KR_3_FAS_SDR_x"/>
    <property type="match status" value="1"/>
</dbReference>
<feature type="domain" description="PKS/mFAS DH" evidence="10">
    <location>
        <begin position="935"/>
        <end position="1216"/>
    </location>
</feature>
<dbReference type="PROSITE" id="PS00012">
    <property type="entry name" value="PHOSPHOPANTETHEINE"/>
    <property type="match status" value="1"/>
</dbReference>
<feature type="active site" description="Proton acceptor; for dehydratase activity" evidence="5">
    <location>
        <position position="967"/>
    </location>
</feature>
<keyword evidence="1" id="KW-0596">Phosphopantetheine</keyword>
<dbReference type="Pfam" id="PF21089">
    <property type="entry name" value="PKS_DH_N"/>
    <property type="match status" value="1"/>
</dbReference>
<dbReference type="OrthoDB" id="9778690at2"/>
<feature type="region of interest" description="Disordered" evidence="6">
    <location>
        <begin position="2133"/>
        <end position="2157"/>
    </location>
</feature>
<dbReference type="GO" id="GO:0004312">
    <property type="term" value="F:fatty acid synthase activity"/>
    <property type="evidence" value="ECO:0007669"/>
    <property type="project" value="TreeGrafter"/>
</dbReference>
<dbReference type="InterPro" id="IPR001031">
    <property type="entry name" value="Thioesterase"/>
</dbReference>
<dbReference type="InterPro" id="IPR029058">
    <property type="entry name" value="AB_hydrolase_fold"/>
</dbReference>
<dbReference type="Pfam" id="PF16197">
    <property type="entry name" value="KAsynt_C_assoc"/>
    <property type="match status" value="1"/>
</dbReference>
<dbReference type="InterPro" id="IPR006162">
    <property type="entry name" value="Ppantetheine_attach_site"/>
</dbReference>
<dbReference type="Pfam" id="PF08659">
    <property type="entry name" value="KR"/>
    <property type="match status" value="1"/>
</dbReference>
<feature type="domain" description="Carrier" evidence="8">
    <location>
        <begin position="1745"/>
        <end position="1820"/>
    </location>
</feature>
<keyword evidence="3" id="KW-0808">Transferase</keyword>
<evidence type="ECO:0000256" key="7">
    <source>
        <dbReference type="SAM" id="Phobius"/>
    </source>
</evidence>
<evidence type="ECO:0000256" key="6">
    <source>
        <dbReference type="SAM" id="MobiDB-lite"/>
    </source>
</evidence>
<dbReference type="InterPro" id="IPR013968">
    <property type="entry name" value="PKS_KR"/>
</dbReference>
<dbReference type="Pfam" id="PF00109">
    <property type="entry name" value="ketoacyl-synt"/>
    <property type="match status" value="1"/>
</dbReference>
<feature type="transmembrane region" description="Helical" evidence="7">
    <location>
        <begin position="2389"/>
        <end position="2406"/>
    </location>
</feature>
<dbReference type="Gene3D" id="3.40.50.1820">
    <property type="entry name" value="alpha/beta hydrolase"/>
    <property type="match status" value="1"/>
</dbReference>
<dbReference type="Gene3D" id="3.30.70.3290">
    <property type="match status" value="1"/>
</dbReference>
<dbReference type="RefSeq" id="WP_104982275.1">
    <property type="nucleotide sequence ID" value="NZ_CP012673.1"/>
</dbReference>
<keyword evidence="7" id="KW-0812">Transmembrane</keyword>
<dbReference type="InterPro" id="IPR001227">
    <property type="entry name" value="Ac_transferase_dom_sf"/>
</dbReference>
<dbReference type="SMART" id="SM00825">
    <property type="entry name" value="PKS_KS"/>
    <property type="match status" value="1"/>
</dbReference>
<dbReference type="GO" id="GO:0004315">
    <property type="term" value="F:3-oxoacyl-[acyl-carrier-protein] synthase activity"/>
    <property type="evidence" value="ECO:0007669"/>
    <property type="project" value="InterPro"/>
</dbReference>
<dbReference type="InterPro" id="IPR042104">
    <property type="entry name" value="PKS_dehydratase_sf"/>
</dbReference>
<dbReference type="GO" id="GO:0006633">
    <property type="term" value="P:fatty acid biosynthetic process"/>
    <property type="evidence" value="ECO:0007669"/>
    <property type="project" value="InterPro"/>
</dbReference>
<dbReference type="SMART" id="SM00826">
    <property type="entry name" value="PKS_DH"/>
    <property type="match status" value="1"/>
</dbReference>
<dbReference type="InterPro" id="IPR016039">
    <property type="entry name" value="Thiolase-like"/>
</dbReference>
<dbReference type="SMART" id="SM00822">
    <property type="entry name" value="PKS_KR"/>
    <property type="match status" value="1"/>
</dbReference>
<protein>
    <submittedName>
        <fullName evidence="11">Uncharacterized protein</fullName>
    </submittedName>
</protein>
<dbReference type="SMART" id="SM00824">
    <property type="entry name" value="PKS_TE"/>
    <property type="match status" value="1"/>
</dbReference>
<dbReference type="PANTHER" id="PTHR43775">
    <property type="entry name" value="FATTY ACID SYNTHASE"/>
    <property type="match status" value="1"/>
</dbReference>
<evidence type="ECO:0000256" key="3">
    <source>
        <dbReference type="ARBA" id="ARBA00022679"/>
    </source>
</evidence>
<dbReference type="Pfam" id="PF00550">
    <property type="entry name" value="PP-binding"/>
    <property type="match status" value="1"/>
</dbReference>
<evidence type="ECO:0000256" key="1">
    <source>
        <dbReference type="ARBA" id="ARBA00022450"/>
    </source>
</evidence>
<dbReference type="SUPFAM" id="SSF52151">
    <property type="entry name" value="FabD/lysophospholipase-like"/>
    <property type="match status" value="1"/>
</dbReference>
<dbReference type="InterPro" id="IPR032821">
    <property type="entry name" value="PKS_assoc"/>
</dbReference>
<evidence type="ECO:0000256" key="4">
    <source>
        <dbReference type="ARBA" id="ARBA00054155"/>
    </source>
</evidence>
<feature type="transmembrane region" description="Helical" evidence="7">
    <location>
        <begin position="2334"/>
        <end position="2355"/>
    </location>
</feature>
<dbReference type="InterPro" id="IPR020806">
    <property type="entry name" value="PKS_PP-bd"/>
</dbReference>
<feature type="transmembrane region" description="Helical" evidence="7">
    <location>
        <begin position="2196"/>
        <end position="2213"/>
    </location>
</feature>
<dbReference type="EMBL" id="CP012673">
    <property type="protein sequence ID" value="AUX43620.1"/>
    <property type="molecule type" value="Genomic_DNA"/>
</dbReference>
<dbReference type="InterPro" id="IPR036736">
    <property type="entry name" value="ACP-like_sf"/>
</dbReference>
<dbReference type="InterPro" id="IPR049552">
    <property type="entry name" value="PKS_DH_N"/>
</dbReference>
<dbReference type="InterPro" id="IPR014030">
    <property type="entry name" value="Ketoacyl_synth_N"/>
</dbReference>
<evidence type="ECO:0000259" key="9">
    <source>
        <dbReference type="PROSITE" id="PS52004"/>
    </source>
</evidence>
<evidence type="ECO:0000256" key="5">
    <source>
        <dbReference type="PROSITE-ProRule" id="PRU01363"/>
    </source>
</evidence>
<dbReference type="InterPro" id="IPR020841">
    <property type="entry name" value="PKS_Beta-ketoAc_synthase_dom"/>
</dbReference>
<dbReference type="InterPro" id="IPR014031">
    <property type="entry name" value="Ketoacyl_synth_C"/>
</dbReference>
<dbReference type="Gene3D" id="3.40.47.10">
    <property type="match status" value="1"/>
</dbReference>
<dbReference type="PROSITE" id="PS52019">
    <property type="entry name" value="PKS_MFAS_DH"/>
    <property type="match status" value="1"/>
</dbReference>
<dbReference type="Gene3D" id="3.10.129.110">
    <property type="entry name" value="Polyketide synthase dehydratase"/>
    <property type="match status" value="1"/>
</dbReference>
<evidence type="ECO:0000259" key="8">
    <source>
        <dbReference type="PROSITE" id="PS50075"/>
    </source>
</evidence>
<proteinExistence type="predicted"/>
<keyword evidence="2" id="KW-0597">Phosphoprotein</keyword>
<dbReference type="Pfam" id="PF14765">
    <property type="entry name" value="PS-DH"/>
    <property type="match status" value="1"/>
</dbReference>
<dbReference type="Pfam" id="PF22953">
    <property type="entry name" value="SpnB_Rossmann"/>
    <property type="match status" value="1"/>
</dbReference>
<dbReference type="Gene3D" id="3.40.366.10">
    <property type="entry name" value="Malonyl-Coenzyme A Acyl Carrier Protein, domain 2"/>
    <property type="match status" value="1"/>
</dbReference>
<dbReference type="FunFam" id="3.40.47.10:FF:000019">
    <property type="entry name" value="Polyketide synthase type I"/>
    <property type="match status" value="1"/>
</dbReference>
<dbReference type="InterPro" id="IPR020807">
    <property type="entry name" value="PKS_DH"/>
</dbReference>
<dbReference type="InterPro" id="IPR014043">
    <property type="entry name" value="Acyl_transferase_dom"/>
</dbReference>
<dbReference type="CDD" id="cd00833">
    <property type="entry name" value="PKS"/>
    <property type="match status" value="1"/>
</dbReference>
<accession>A0A2L0EWE0</accession>
<feature type="region of interest" description="Disordered" evidence="6">
    <location>
        <begin position="2066"/>
        <end position="2087"/>
    </location>
</feature>
<dbReference type="Pfam" id="PF02801">
    <property type="entry name" value="Ketoacyl-synt_C"/>
    <property type="match status" value="1"/>
</dbReference>
<feature type="transmembrane region" description="Helical" evidence="7">
    <location>
        <begin position="2361"/>
        <end position="2382"/>
    </location>
</feature>
<keyword evidence="7" id="KW-0472">Membrane</keyword>
<dbReference type="InterPro" id="IPR018201">
    <property type="entry name" value="Ketoacyl_synth_AS"/>
</dbReference>
<feature type="region of interest" description="C-terminal hotdog fold" evidence="5">
    <location>
        <begin position="1077"/>
        <end position="1216"/>
    </location>
</feature>
<dbReference type="SMART" id="SM00823">
    <property type="entry name" value="PKS_PP"/>
    <property type="match status" value="1"/>
</dbReference>
<dbReference type="InterPro" id="IPR057326">
    <property type="entry name" value="KR_dom"/>
</dbReference>
<dbReference type="SUPFAM" id="SSF53901">
    <property type="entry name" value="Thiolase-like"/>
    <property type="match status" value="1"/>
</dbReference>
<dbReference type="GO" id="GO:0031177">
    <property type="term" value="F:phosphopantetheine binding"/>
    <property type="evidence" value="ECO:0007669"/>
    <property type="project" value="InterPro"/>
</dbReference>
<dbReference type="InterPro" id="IPR049551">
    <property type="entry name" value="PKS_DH_C"/>
</dbReference>
<organism evidence="11 12">
    <name type="scientific">Sorangium cellulosum</name>
    <name type="common">Polyangium cellulosum</name>
    <dbReference type="NCBI Taxonomy" id="56"/>
    <lineage>
        <taxon>Bacteria</taxon>
        <taxon>Pseudomonadati</taxon>
        <taxon>Myxococcota</taxon>
        <taxon>Polyangia</taxon>
        <taxon>Polyangiales</taxon>
        <taxon>Polyangiaceae</taxon>
        <taxon>Sorangium</taxon>
    </lineage>
</organism>
<dbReference type="PROSITE" id="PS50075">
    <property type="entry name" value="CARRIER"/>
    <property type="match status" value="1"/>
</dbReference>
<evidence type="ECO:0000313" key="12">
    <source>
        <dbReference type="Proteomes" id="UP000238348"/>
    </source>
</evidence>
<dbReference type="InterPro" id="IPR050091">
    <property type="entry name" value="PKS_NRPS_Biosynth_Enz"/>
</dbReference>
<dbReference type="SUPFAM" id="SSF53474">
    <property type="entry name" value="alpha/beta-Hydrolases"/>
    <property type="match status" value="1"/>
</dbReference>
<evidence type="ECO:0000313" key="11">
    <source>
        <dbReference type="EMBL" id="AUX43620.1"/>
    </source>
</evidence>
<dbReference type="Proteomes" id="UP000238348">
    <property type="component" value="Chromosome"/>
</dbReference>
<dbReference type="InterPro" id="IPR036291">
    <property type="entry name" value="NAD(P)-bd_dom_sf"/>
</dbReference>
<dbReference type="Pfam" id="PF00975">
    <property type="entry name" value="Thioesterase"/>
    <property type="match status" value="1"/>
</dbReference>
<dbReference type="SUPFAM" id="SSF51735">
    <property type="entry name" value="NAD(P)-binding Rossmann-fold domains"/>
    <property type="match status" value="2"/>
</dbReference>
<name>A0A2L0EWE0_SORCE</name>
<feature type="active site" description="Proton donor; for dehydratase activity" evidence="5">
    <location>
        <position position="1138"/>
    </location>
</feature>
<dbReference type="InterPro" id="IPR020802">
    <property type="entry name" value="TesA-like"/>
</dbReference>
<dbReference type="SUPFAM" id="SSF55048">
    <property type="entry name" value="Probable ACP-binding domain of malonyl-CoA ACP transacylase"/>
    <property type="match status" value="1"/>
</dbReference>
<dbReference type="InterPro" id="IPR016035">
    <property type="entry name" value="Acyl_Trfase/lysoPLipase"/>
</dbReference>
<dbReference type="InterPro" id="IPR049900">
    <property type="entry name" value="PKS_mFAS_DH"/>
</dbReference>
<evidence type="ECO:0000259" key="10">
    <source>
        <dbReference type="PROSITE" id="PS52019"/>
    </source>
</evidence>
<feature type="transmembrane region" description="Helical" evidence="7">
    <location>
        <begin position="2282"/>
        <end position="2303"/>
    </location>
</feature>